<evidence type="ECO:0000259" key="2">
    <source>
        <dbReference type="Pfam" id="PF04927"/>
    </source>
</evidence>
<feature type="compositionally biased region" description="Basic and acidic residues" evidence="1">
    <location>
        <begin position="64"/>
        <end position="83"/>
    </location>
</feature>
<dbReference type="Proteomes" id="UP000613401">
    <property type="component" value="Unassembled WGS sequence"/>
</dbReference>
<feature type="compositionally biased region" description="Basic and acidic residues" evidence="1">
    <location>
        <begin position="138"/>
        <end position="155"/>
    </location>
</feature>
<proteinExistence type="predicted"/>
<feature type="domain" description="SMP" evidence="2">
    <location>
        <begin position="63"/>
        <end position="112"/>
    </location>
</feature>
<name>A0A8H4C970_COLGL</name>
<reference evidence="3" key="2">
    <citation type="submission" date="2020-03" db="EMBL/GenBank/DDBJ databases">
        <authorList>
            <person name="Fu F.-F."/>
            <person name="Chen J."/>
        </authorList>
    </citation>
    <scope>NUCLEOTIDE SEQUENCE</scope>
    <source>
        <strain evidence="3">Lc1</strain>
    </source>
</reference>
<evidence type="ECO:0000256" key="1">
    <source>
        <dbReference type="SAM" id="MobiDB-lite"/>
    </source>
</evidence>
<dbReference type="EMBL" id="WVTB01000083">
    <property type="protein sequence ID" value="KAF3799755.1"/>
    <property type="molecule type" value="Genomic_DNA"/>
</dbReference>
<accession>A0A8H4C970</accession>
<feature type="region of interest" description="Disordered" evidence="1">
    <location>
        <begin position="64"/>
        <end position="191"/>
    </location>
</feature>
<feature type="compositionally biased region" description="Basic and acidic residues" evidence="1">
    <location>
        <begin position="108"/>
        <end position="129"/>
    </location>
</feature>
<feature type="region of interest" description="Disordered" evidence="1">
    <location>
        <begin position="229"/>
        <end position="256"/>
    </location>
</feature>
<dbReference type="RefSeq" id="XP_045258915.1">
    <property type="nucleotide sequence ID" value="XM_045401131.1"/>
</dbReference>
<reference evidence="3" key="1">
    <citation type="journal article" date="2020" name="Phytopathology">
        <title>Genome sequence and comparative analysis of Colletotrichum gloeosporioides isolated from Liriodendron leaves.</title>
        <authorList>
            <person name="Fu F.F."/>
            <person name="Hao Z."/>
            <person name="Wang P."/>
            <person name="Lu Y."/>
            <person name="Xue L.J."/>
            <person name="Wei G."/>
            <person name="Tian Y."/>
            <person name="Baishi H."/>
            <person name="Xu H."/>
            <person name="Shi J."/>
            <person name="Cheng T."/>
            <person name="Wang G."/>
            <person name="Yi Y."/>
            <person name="Chen J."/>
        </authorList>
    </citation>
    <scope>NUCLEOTIDE SEQUENCE</scope>
    <source>
        <strain evidence="3">Lc1</strain>
    </source>
</reference>
<organism evidence="3 4">
    <name type="scientific">Colletotrichum gloeosporioides</name>
    <name type="common">Anthracnose fungus</name>
    <name type="synonym">Glomerella cingulata</name>
    <dbReference type="NCBI Taxonomy" id="474922"/>
    <lineage>
        <taxon>Eukaryota</taxon>
        <taxon>Fungi</taxon>
        <taxon>Dikarya</taxon>
        <taxon>Ascomycota</taxon>
        <taxon>Pezizomycotina</taxon>
        <taxon>Sordariomycetes</taxon>
        <taxon>Hypocreomycetidae</taxon>
        <taxon>Glomerellales</taxon>
        <taxon>Glomerellaceae</taxon>
        <taxon>Colletotrichum</taxon>
        <taxon>Colletotrichum gloeosporioides species complex</taxon>
    </lineage>
</organism>
<comment type="caution">
    <text evidence="3">The sequence shown here is derived from an EMBL/GenBank/DDBJ whole genome shotgun (WGS) entry which is preliminary data.</text>
</comment>
<dbReference type="AlphaFoldDB" id="A0A8H4C970"/>
<dbReference type="InterPro" id="IPR007011">
    <property type="entry name" value="LEA_SMP_dom"/>
</dbReference>
<keyword evidence="4" id="KW-1185">Reference proteome</keyword>
<evidence type="ECO:0000313" key="3">
    <source>
        <dbReference type="EMBL" id="KAF3799755.1"/>
    </source>
</evidence>
<protein>
    <recommendedName>
        <fullName evidence="2">SMP domain-containing protein</fullName>
    </recommendedName>
</protein>
<dbReference type="GeneID" id="69008172"/>
<feature type="compositionally biased region" description="Basic and acidic residues" evidence="1">
    <location>
        <begin position="229"/>
        <end position="243"/>
    </location>
</feature>
<dbReference type="Pfam" id="PF04927">
    <property type="entry name" value="SMP"/>
    <property type="match status" value="1"/>
</dbReference>
<sequence length="256" mass="27600">MAATDKETIQKLAENGHVITAKEVADIDKAEKALTGNDHTVKNGLAATAQSMHDKQQTVLKMEADLKSKPESDITKDDAKELQTAEARLLGHRPPAGSAAATFQSIADKNEAAHQREDPSIEGKKETAVKADQNGSTGKKEDAPAKGSDISEKTDCAIPSQDQAVPAKSDASPAKIIDASEKKDDATVPEATEITKKKDEITKKKEEIIKQMDEITKKKDEIAKKMDAVAKKKDEIAKKKDEIPDSQEPGSQDSHP</sequence>
<gene>
    <name evidence="3" type="ORF">GCG54_00001001</name>
</gene>
<evidence type="ECO:0000313" key="4">
    <source>
        <dbReference type="Proteomes" id="UP000613401"/>
    </source>
</evidence>